<dbReference type="SMART" id="SM00422">
    <property type="entry name" value="HTH_MERR"/>
    <property type="match status" value="1"/>
</dbReference>
<sequence length="108" mass="12524">MTDQLFKESENSYYDFFKKVKVGIHEVSDITNVPARKIRYWQDKGYIEASSGNSNTRQYDLFNVKKIVLIKELLDDGHTLEGASRKVDNRINTLKEVFDLVIPAELKP</sequence>
<name>A0A330LP51_9GAMM</name>
<dbReference type="GO" id="GO:0006355">
    <property type="term" value="P:regulation of DNA-templated transcription"/>
    <property type="evidence" value="ECO:0007669"/>
    <property type="project" value="InterPro"/>
</dbReference>
<dbReference type="RefSeq" id="WP_112714532.1">
    <property type="nucleotide sequence ID" value="NZ_LS483250.1"/>
</dbReference>
<feature type="domain" description="HTH merR-type" evidence="1">
    <location>
        <begin position="24"/>
        <end position="90"/>
    </location>
</feature>
<reference evidence="3" key="1">
    <citation type="submission" date="2018-05" db="EMBL/GenBank/DDBJ databases">
        <authorList>
            <person name="Cea G.-C."/>
            <person name="William W."/>
        </authorList>
    </citation>
    <scope>NUCLEOTIDE SEQUENCE [LARGE SCALE GENOMIC DNA]</scope>
    <source>
        <strain evidence="3">DB21MT 5</strain>
    </source>
</reference>
<gene>
    <name evidence="2" type="ORF">MORIYA_1951</name>
</gene>
<evidence type="ECO:0000313" key="2">
    <source>
        <dbReference type="EMBL" id="SQD78429.1"/>
    </source>
</evidence>
<dbReference type="GO" id="GO:0003677">
    <property type="term" value="F:DNA binding"/>
    <property type="evidence" value="ECO:0007669"/>
    <property type="project" value="InterPro"/>
</dbReference>
<dbReference type="KEGG" id="mya:MORIYA_1951"/>
<dbReference type="SUPFAM" id="SSF46955">
    <property type="entry name" value="Putative DNA-binding domain"/>
    <property type="match status" value="1"/>
</dbReference>
<evidence type="ECO:0000259" key="1">
    <source>
        <dbReference type="SMART" id="SM00422"/>
    </source>
</evidence>
<organism evidence="2 3">
    <name type="scientific">Moritella yayanosii</name>
    <dbReference type="NCBI Taxonomy" id="69539"/>
    <lineage>
        <taxon>Bacteria</taxon>
        <taxon>Pseudomonadati</taxon>
        <taxon>Pseudomonadota</taxon>
        <taxon>Gammaproteobacteria</taxon>
        <taxon>Alteromonadales</taxon>
        <taxon>Moritellaceae</taxon>
        <taxon>Moritella</taxon>
    </lineage>
</organism>
<dbReference type="Proteomes" id="UP000250163">
    <property type="component" value="Chromosome MORIYA"/>
</dbReference>
<evidence type="ECO:0000313" key="3">
    <source>
        <dbReference type="Proteomes" id="UP000250163"/>
    </source>
</evidence>
<accession>A0A330LP51</accession>
<dbReference type="AlphaFoldDB" id="A0A330LP51"/>
<dbReference type="Pfam" id="PF13411">
    <property type="entry name" value="MerR_1"/>
    <property type="match status" value="1"/>
</dbReference>
<dbReference type="EMBL" id="LS483250">
    <property type="protein sequence ID" value="SQD78429.1"/>
    <property type="molecule type" value="Genomic_DNA"/>
</dbReference>
<protein>
    <recommendedName>
        <fullName evidence="1">HTH merR-type domain-containing protein</fullName>
    </recommendedName>
</protein>
<proteinExistence type="predicted"/>
<dbReference type="OrthoDB" id="9808480at2"/>
<dbReference type="InterPro" id="IPR009061">
    <property type="entry name" value="DNA-bd_dom_put_sf"/>
</dbReference>
<dbReference type="InterPro" id="IPR000551">
    <property type="entry name" value="MerR-type_HTH_dom"/>
</dbReference>
<dbReference type="Gene3D" id="1.10.1660.10">
    <property type="match status" value="1"/>
</dbReference>
<keyword evidence="3" id="KW-1185">Reference proteome</keyword>